<dbReference type="Proteomes" id="UP000430564">
    <property type="component" value="Unassembled WGS sequence"/>
</dbReference>
<sequence>MAQYHDLSDLKKLSRDLKAQAKAAEEAKKKALAESRKLNEAGDAFRAAMKELGVSPKDVTRGRVVKPVLKPQPVARQHEAEKQEVLEASLSDECDPVVFLESEDGLMFRRPDVPPEIPRRLYRGEWTVQAHIDLHGLFVDEAREAVAKFLRNAQIRGDRCLRIVHGKGYNSEGGHSVLKEMVRRWLKQRSEVMAFVQAPPHDGDAGAVIVLLDQKRRFTP</sequence>
<dbReference type="PANTHER" id="PTHR35562:SF2">
    <property type="entry name" value="DNA ENDONUCLEASE SMRA-RELATED"/>
    <property type="match status" value="1"/>
</dbReference>
<dbReference type="PROSITE" id="PS50828">
    <property type="entry name" value="SMR"/>
    <property type="match status" value="1"/>
</dbReference>
<keyword evidence="1" id="KW-0175">Coiled coil</keyword>
<dbReference type="OrthoDB" id="9808881at2"/>
<dbReference type="InterPro" id="IPR002625">
    <property type="entry name" value="Smr_dom"/>
</dbReference>
<dbReference type="SUPFAM" id="SSF160443">
    <property type="entry name" value="SMR domain-like"/>
    <property type="match status" value="1"/>
</dbReference>
<organism evidence="3 4">
    <name type="scientific">Sutterella seckii</name>
    <dbReference type="NCBI Taxonomy" id="1944635"/>
    <lineage>
        <taxon>Bacteria</taxon>
        <taxon>Pseudomonadati</taxon>
        <taxon>Pseudomonadota</taxon>
        <taxon>Betaproteobacteria</taxon>
        <taxon>Burkholderiales</taxon>
        <taxon>Sutterellaceae</taxon>
        <taxon>Sutterella</taxon>
    </lineage>
</organism>
<comment type="caution">
    <text evidence="3">The sequence shown here is derived from an EMBL/GenBank/DDBJ whole genome shotgun (WGS) entry which is preliminary data.</text>
</comment>
<dbReference type="AlphaFoldDB" id="A0A6I1EZ91"/>
<proteinExistence type="predicted"/>
<reference evidence="3 4" key="1">
    <citation type="submission" date="2019-10" db="EMBL/GenBank/DDBJ databases">
        <title>Genome diversity of Sutterella seckii.</title>
        <authorList>
            <person name="Chaplin A.V."/>
            <person name="Sokolova S.R."/>
            <person name="Mosin K.A."/>
            <person name="Ivanova E.L."/>
            <person name="Kochetkova T.O."/>
            <person name="Goltsov A.Y."/>
            <person name="Trofimov D.Y."/>
            <person name="Efimov B.A."/>
        </authorList>
    </citation>
    <scope>NUCLEOTIDE SEQUENCE [LARGE SCALE GENOMIC DNA]</scope>
    <source>
        <strain evidence="3 4">ASD393</strain>
    </source>
</reference>
<dbReference type="PANTHER" id="PTHR35562">
    <property type="entry name" value="DNA ENDONUCLEASE SMRA-RELATED"/>
    <property type="match status" value="1"/>
</dbReference>
<name>A0A6I1EZ91_9BURK</name>
<dbReference type="Pfam" id="PF01713">
    <property type="entry name" value="Smr"/>
    <property type="match status" value="1"/>
</dbReference>
<dbReference type="EMBL" id="WEHX01000002">
    <property type="protein sequence ID" value="KAB7663040.1"/>
    <property type="molecule type" value="Genomic_DNA"/>
</dbReference>
<protein>
    <submittedName>
        <fullName evidence="3">DNA mismatch repair protein MutS</fullName>
    </submittedName>
</protein>
<accession>A0A6I1EZ91</accession>
<dbReference type="InterPro" id="IPR036063">
    <property type="entry name" value="Smr_dom_sf"/>
</dbReference>
<evidence type="ECO:0000259" key="2">
    <source>
        <dbReference type="PROSITE" id="PS50828"/>
    </source>
</evidence>
<evidence type="ECO:0000313" key="4">
    <source>
        <dbReference type="Proteomes" id="UP000430564"/>
    </source>
</evidence>
<dbReference type="RefSeq" id="WP_152157313.1">
    <property type="nucleotide sequence ID" value="NZ_WEHX01000002.1"/>
</dbReference>
<dbReference type="Gene3D" id="3.30.1370.110">
    <property type="match status" value="1"/>
</dbReference>
<evidence type="ECO:0000313" key="3">
    <source>
        <dbReference type="EMBL" id="KAB7663040.1"/>
    </source>
</evidence>
<feature type="domain" description="Smr" evidence="2">
    <location>
        <begin position="132"/>
        <end position="213"/>
    </location>
</feature>
<dbReference type="SMART" id="SM00463">
    <property type="entry name" value="SMR"/>
    <property type="match status" value="1"/>
</dbReference>
<evidence type="ECO:0000256" key="1">
    <source>
        <dbReference type="SAM" id="Coils"/>
    </source>
</evidence>
<gene>
    <name evidence="3" type="ORF">GBM95_00610</name>
</gene>
<feature type="coiled-coil region" evidence="1">
    <location>
        <begin position="7"/>
        <end position="41"/>
    </location>
</feature>